<dbReference type="PROSITE" id="PS51707">
    <property type="entry name" value="CYTH"/>
    <property type="match status" value="1"/>
</dbReference>
<dbReference type="NCBIfam" id="TIGR00318">
    <property type="entry name" value="cyaB"/>
    <property type="match status" value="1"/>
</dbReference>
<dbReference type="SMART" id="SM01118">
    <property type="entry name" value="CYTH"/>
    <property type="match status" value="1"/>
</dbReference>
<dbReference type="CDD" id="cd07890">
    <property type="entry name" value="CYTH-like_AC_IV-like"/>
    <property type="match status" value="1"/>
</dbReference>
<comment type="caution">
    <text evidence="2">The sequence shown here is derived from an EMBL/GenBank/DDBJ whole genome shotgun (WGS) entry which is preliminary data.</text>
</comment>
<evidence type="ECO:0000313" key="3">
    <source>
        <dbReference type="Proteomes" id="UP001165427"/>
    </source>
</evidence>
<dbReference type="InterPro" id="IPR023577">
    <property type="entry name" value="CYTH_domain"/>
</dbReference>
<protein>
    <submittedName>
        <fullName evidence="2">Class IV adenylate cyclase</fullName>
    </submittedName>
</protein>
<keyword evidence="3" id="KW-1185">Reference proteome</keyword>
<dbReference type="PANTHER" id="PTHR21028">
    <property type="entry name" value="SI:CH211-156B7.4"/>
    <property type="match status" value="1"/>
</dbReference>
<dbReference type="InterPro" id="IPR033469">
    <property type="entry name" value="CYTH-like_dom_sf"/>
</dbReference>
<organism evidence="2 3">
    <name type="scientific">Desulfatitalea alkaliphila</name>
    <dbReference type="NCBI Taxonomy" id="2929485"/>
    <lineage>
        <taxon>Bacteria</taxon>
        <taxon>Pseudomonadati</taxon>
        <taxon>Thermodesulfobacteriota</taxon>
        <taxon>Desulfobacteria</taxon>
        <taxon>Desulfobacterales</taxon>
        <taxon>Desulfosarcinaceae</taxon>
        <taxon>Desulfatitalea</taxon>
    </lineage>
</organism>
<dbReference type="RefSeq" id="WP_246905162.1">
    <property type="nucleotide sequence ID" value="NZ_JALJRB010000007.1"/>
</dbReference>
<dbReference type="Proteomes" id="UP001165427">
    <property type="component" value="Unassembled WGS sequence"/>
</dbReference>
<dbReference type="PANTHER" id="PTHR21028:SF2">
    <property type="entry name" value="CYTH DOMAIN-CONTAINING PROTEIN"/>
    <property type="match status" value="1"/>
</dbReference>
<dbReference type="Gene3D" id="2.40.320.10">
    <property type="entry name" value="Hypothetical Protein Pfu-838710-001"/>
    <property type="match status" value="1"/>
</dbReference>
<evidence type="ECO:0000313" key="2">
    <source>
        <dbReference type="EMBL" id="MCJ8500526.1"/>
    </source>
</evidence>
<feature type="domain" description="CYTH" evidence="1">
    <location>
        <begin position="7"/>
        <end position="171"/>
    </location>
</feature>
<gene>
    <name evidence="2" type="primary">cyaB</name>
    <name evidence="2" type="ORF">MRX98_08075</name>
</gene>
<dbReference type="AlphaFoldDB" id="A0AA41R2L7"/>
<evidence type="ECO:0000259" key="1">
    <source>
        <dbReference type="PROSITE" id="PS51707"/>
    </source>
</evidence>
<dbReference type="SUPFAM" id="SSF55154">
    <property type="entry name" value="CYTH-like phosphatases"/>
    <property type="match status" value="1"/>
</dbReference>
<dbReference type="InterPro" id="IPR008173">
    <property type="entry name" value="Adenylyl_cyclase_CyaB"/>
</dbReference>
<name>A0AA41R2L7_9BACT</name>
<accession>A0AA41R2L7</accession>
<proteinExistence type="predicted"/>
<dbReference type="Pfam" id="PF01928">
    <property type="entry name" value="CYTH"/>
    <property type="match status" value="1"/>
</dbReference>
<dbReference type="EMBL" id="JALJRB010000007">
    <property type="protein sequence ID" value="MCJ8500526.1"/>
    <property type="molecule type" value="Genomic_DNA"/>
</dbReference>
<reference evidence="2" key="1">
    <citation type="submission" date="2022-04" db="EMBL/GenBank/DDBJ databases">
        <title>Desulfatitalea alkaliphila sp. nov., a novel anaerobic sulfate-reducing bacterium isolated from terrestrial mud volcano, Taman Peninsula, Russia.</title>
        <authorList>
            <person name="Khomyakova M.A."/>
            <person name="Merkel A.Y."/>
            <person name="Slobodkin A.I."/>
        </authorList>
    </citation>
    <scope>NUCLEOTIDE SEQUENCE</scope>
    <source>
        <strain evidence="2">M08but</strain>
    </source>
</reference>
<sequence>MNDNAAQLEIEVKFHLPDPEAMADRLTAMGARARPVHFETNLCFDDADRHLFRSGRLLRLRRDDQCRLTYKERPDPATDQFKVVNELEVTVDDFDTMRTILHRLGYHTARTYEKWRQTFEWQQLHFCLDNLPFGHFLEIEAPGADIRSAARALDLPWSERIIKNYLAIFEILRSGMNLPFSDVTFDLFKHHPVDLTSYLPLLQVTTRHGTPDVQ</sequence>